<dbReference type="RefSeq" id="WP_191189257.1">
    <property type="nucleotide sequence ID" value="NZ_JACWMY010000005.1"/>
</dbReference>
<sequence length="316" mass="34850">MLNSLTRLSPCLLLVVVALASCSKAPRVTVDPPVVIDTPKTLFNLDSLPREISNRFTFTEGASVDKDGNVFFVDQPNSQIWKYATNGTLSLFMDHSGYSNGMFIDKDGKLIACADEHNELWEIDIATHAVKVLVTNYMGKLLNGPNDVWVHPNGTIYFTDPFYARAWWTRVKKTQLTSEGVYYLPAGAATPVELVDTLKKPNGILGTPDGKFLYVADISANLTYKYTINADGKLSNAKLFCRDGSDGMALDNFGNLYLTNGNDGVHVYNTKGEKVITIPVPKIPSNVCFSGKDKNILFITARQSIYTLKMNVKGVE</sequence>
<evidence type="ECO:0000256" key="2">
    <source>
        <dbReference type="SAM" id="SignalP"/>
    </source>
</evidence>
<organism evidence="4 5">
    <name type="scientific">Mucilaginibacter pankratovii</name>
    <dbReference type="NCBI Taxonomy" id="2772110"/>
    <lineage>
        <taxon>Bacteria</taxon>
        <taxon>Pseudomonadati</taxon>
        <taxon>Bacteroidota</taxon>
        <taxon>Sphingobacteriia</taxon>
        <taxon>Sphingobacteriales</taxon>
        <taxon>Sphingobacteriaceae</taxon>
        <taxon>Mucilaginibacter</taxon>
    </lineage>
</organism>
<dbReference type="InterPro" id="IPR011042">
    <property type="entry name" value="6-blade_b-propeller_TolB-like"/>
</dbReference>
<feature type="signal peptide" evidence="2">
    <location>
        <begin position="1"/>
        <end position="20"/>
    </location>
</feature>
<dbReference type="PANTHER" id="PTHR47572">
    <property type="entry name" value="LIPOPROTEIN-RELATED"/>
    <property type="match status" value="1"/>
</dbReference>
<evidence type="ECO:0000313" key="4">
    <source>
        <dbReference type="EMBL" id="MBD1364598.1"/>
    </source>
</evidence>
<keyword evidence="2" id="KW-0732">Signal</keyword>
<reference evidence="4 5" key="1">
    <citation type="submission" date="2020-09" db="EMBL/GenBank/DDBJ databases">
        <title>Novel species of Mucilaginibacter isolated from a glacier on the Tibetan Plateau.</title>
        <authorList>
            <person name="Liu Q."/>
            <person name="Xin Y.-H."/>
        </authorList>
    </citation>
    <scope>NUCLEOTIDE SEQUENCE [LARGE SCALE GENOMIC DNA]</scope>
    <source>
        <strain evidence="4 5">ZT4R22</strain>
    </source>
</reference>
<keyword evidence="5" id="KW-1185">Reference proteome</keyword>
<dbReference type="PROSITE" id="PS51257">
    <property type="entry name" value="PROKAR_LIPOPROTEIN"/>
    <property type="match status" value="1"/>
</dbReference>
<evidence type="ECO:0000313" key="5">
    <source>
        <dbReference type="Proteomes" id="UP000606600"/>
    </source>
</evidence>
<feature type="domain" description="SMP-30/Gluconolactonase/LRE-like region" evidence="3">
    <location>
        <begin position="58"/>
        <end position="301"/>
    </location>
</feature>
<keyword evidence="1" id="KW-0378">Hydrolase</keyword>
<dbReference type="InterPro" id="IPR051262">
    <property type="entry name" value="SMP-30/CGR1_Lactonase"/>
</dbReference>
<evidence type="ECO:0000256" key="1">
    <source>
        <dbReference type="ARBA" id="ARBA00022801"/>
    </source>
</evidence>
<dbReference type="Gene3D" id="2.120.10.30">
    <property type="entry name" value="TolB, C-terminal domain"/>
    <property type="match status" value="1"/>
</dbReference>
<dbReference type="Pfam" id="PF08450">
    <property type="entry name" value="SGL"/>
    <property type="match status" value="1"/>
</dbReference>
<protein>
    <submittedName>
        <fullName evidence="4">SMP-30/gluconolactonase/LRE family protein</fullName>
    </submittedName>
</protein>
<dbReference type="InterPro" id="IPR013658">
    <property type="entry name" value="SGL"/>
</dbReference>
<dbReference type="PANTHER" id="PTHR47572:SF4">
    <property type="entry name" value="LACTONASE DRP35"/>
    <property type="match status" value="1"/>
</dbReference>
<name>A0ABR7WQJ9_9SPHI</name>
<accession>A0ABR7WQJ9</accession>
<dbReference type="EMBL" id="JACWMY010000005">
    <property type="protein sequence ID" value="MBD1364598.1"/>
    <property type="molecule type" value="Genomic_DNA"/>
</dbReference>
<feature type="chain" id="PRO_5045282164" evidence="2">
    <location>
        <begin position="21"/>
        <end position="316"/>
    </location>
</feature>
<comment type="caution">
    <text evidence="4">The sequence shown here is derived from an EMBL/GenBank/DDBJ whole genome shotgun (WGS) entry which is preliminary data.</text>
</comment>
<evidence type="ECO:0000259" key="3">
    <source>
        <dbReference type="Pfam" id="PF08450"/>
    </source>
</evidence>
<gene>
    <name evidence="4" type="ORF">IDJ77_12330</name>
</gene>
<dbReference type="Proteomes" id="UP000606600">
    <property type="component" value="Unassembled WGS sequence"/>
</dbReference>
<dbReference type="SUPFAM" id="SSF63829">
    <property type="entry name" value="Calcium-dependent phosphotriesterase"/>
    <property type="match status" value="1"/>
</dbReference>
<proteinExistence type="predicted"/>